<evidence type="ECO:0008006" key="3">
    <source>
        <dbReference type="Google" id="ProtNLM"/>
    </source>
</evidence>
<protein>
    <recommendedName>
        <fullName evidence="3">Tetratricopeptide repeat protein</fullName>
    </recommendedName>
</protein>
<sequence length="299" mass="34204">MLKNTVIFIIALLGFGMIRLPLQERILEQEKNAGLLEEPVNLSSSDYLEQQLAMVSLGGLRSLVAAVLSMEAFDCFLISDWTNLERRYNQITALAPHSDFYWDNGSWHLGNNASSSYLDNKRLSPLERREGFRKYIQKGRDFLQKGIKANPGSWYLYSLLGNMYSDTYRQPDFEKAAEVYRKARELGAPALTARKEFYALARVPSKSREALKLGKELFKDPRNRVPSLVTNIFVLENRLHVPEKDRIPFRELYPTDEIARDMMTAHLANSLRYPVDGLRETLESLPEANPDDPAPDGKD</sequence>
<dbReference type="SUPFAM" id="SSF81901">
    <property type="entry name" value="HCP-like"/>
    <property type="match status" value="1"/>
</dbReference>
<proteinExistence type="predicted"/>
<name>A0ABM7ZI50_9BACT</name>
<dbReference type="Proteomes" id="UP001062263">
    <property type="component" value="Chromosome"/>
</dbReference>
<dbReference type="EMBL" id="AP025943">
    <property type="protein sequence ID" value="BDL44414.1"/>
    <property type="molecule type" value="Genomic_DNA"/>
</dbReference>
<gene>
    <name evidence="1" type="ORF">Abiwalacus_19880</name>
</gene>
<evidence type="ECO:0000313" key="1">
    <source>
        <dbReference type="EMBL" id="BDL44414.1"/>
    </source>
</evidence>
<reference evidence="1" key="1">
    <citation type="submission" date="2022-06" db="EMBL/GenBank/DDBJ databases">
        <title>Akkermansia biwalacus sp. nov., an anaerobic mucin-degrading bacterium isolated from human intestine.</title>
        <authorList>
            <person name="Kobayashi Y."/>
            <person name="Inoue S."/>
            <person name="Kawahara T."/>
            <person name="Kohda N."/>
        </authorList>
    </citation>
    <scope>NUCLEOTIDE SEQUENCE</scope>
    <source>
        <strain evidence="1">WON2089</strain>
    </source>
</reference>
<dbReference type="InterPro" id="IPR011990">
    <property type="entry name" value="TPR-like_helical_dom_sf"/>
</dbReference>
<accession>A0ABM7ZI50</accession>
<keyword evidence="2" id="KW-1185">Reference proteome</keyword>
<organism evidence="1 2">
    <name type="scientific">Akkermansia biwaensis</name>
    <dbReference type="NCBI Taxonomy" id="2946555"/>
    <lineage>
        <taxon>Bacteria</taxon>
        <taxon>Pseudomonadati</taxon>
        <taxon>Verrucomicrobiota</taxon>
        <taxon>Verrucomicrobiia</taxon>
        <taxon>Verrucomicrobiales</taxon>
        <taxon>Akkermansiaceae</taxon>
        <taxon>Akkermansia</taxon>
    </lineage>
</organism>
<dbReference type="RefSeq" id="WP_067571759.1">
    <property type="nucleotide sequence ID" value="NZ_AP025943.1"/>
</dbReference>
<dbReference type="Gene3D" id="1.25.40.10">
    <property type="entry name" value="Tetratricopeptide repeat domain"/>
    <property type="match status" value="1"/>
</dbReference>
<evidence type="ECO:0000313" key="2">
    <source>
        <dbReference type="Proteomes" id="UP001062263"/>
    </source>
</evidence>